<evidence type="ECO:0000256" key="1">
    <source>
        <dbReference type="ARBA" id="ARBA00004141"/>
    </source>
</evidence>
<evidence type="ECO:0000313" key="9">
    <source>
        <dbReference type="Proteomes" id="UP000298493"/>
    </source>
</evidence>
<protein>
    <recommendedName>
        <fullName evidence="7">Rhodopsin domain-containing protein</fullName>
    </recommendedName>
</protein>
<keyword evidence="2 6" id="KW-0812">Transmembrane</keyword>
<comment type="subcellular location">
    <subcellularLocation>
        <location evidence="1">Membrane</location>
        <topology evidence="1">Multi-pass membrane protein</topology>
    </subcellularLocation>
</comment>
<evidence type="ECO:0000259" key="7">
    <source>
        <dbReference type="Pfam" id="PF20684"/>
    </source>
</evidence>
<organism evidence="8 9">
    <name type="scientific">Venturia nashicola</name>
    <dbReference type="NCBI Taxonomy" id="86259"/>
    <lineage>
        <taxon>Eukaryota</taxon>
        <taxon>Fungi</taxon>
        <taxon>Dikarya</taxon>
        <taxon>Ascomycota</taxon>
        <taxon>Pezizomycotina</taxon>
        <taxon>Dothideomycetes</taxon>
        <taxon>Pleosporomycetidae</taxon>
        <taxon>Venturiales</taxon>
        <taxon>Venturiaceae</taxon>
        <taxon>Venturia</taxon>
    </lineage>
</organism>
<accession>A0A4Z1P6A2</accession>
<dbReference type="InterPro" id="IPR049326">
    <property type="entry name" value="Rhodopsin_dom_fungi"/>
</dbReference>
<dbReference type="InterPro" id="IPR052337">
    <property type="entry name" value="SAT4-like"/>
</dbReference>
<dbReference type="GO" id="GO:0016020">
    <property type="term" value="C:membrane"/>
    <property type="evidence" value="ECO:0007669"/>
    <property type="project" value="UniProtKB-SubCell"/>
</dbReference>
<dbReference type="Pfam" id="PF20684">
    <property type="entry name" value="Fung_rhodopsin"/>
    <property type="match status" value="1"/>
</dbReference>
<evidence type="ECO:0000256" key="2">
    <source>
        <dbReference type="ARBA" id="ARBA00022692"/>
    </source>
</evidence>
<feature type="transmembrane region" description="Helical" evidence="6">
    <location>
        <begin position="302"/>
        <end position="322"/>
    </location>
</feature>
<dbReference type="PANTHER" id="PTHR33048">
    <property type="entry name" value="PTH11-LIKE INTEGRAL MEMBRANE PROTEIN (AFU_ORTHOLOGUE AFUA_5G11245)"/>
    <property type="match status" value="1"/>
</dbReference>
<feature type="transmembrane region" description="Helical" evidence="6">
    <location>
        <begin position="151"/>
        <end position="171"/>
    </location>
</feature>
<dbReference type="AlphaFoldDB" id="A0A4Z1P6A2"/>
<keyword evidence="4 6" id="KW-0472">Membrane</keyword>
<feature type="transmembrane region" description="Helical" evidence="6">
    <location>
        <begin position="183"/>
        <end position="203"/>
    </location>
</feature>
<reference evidence="8 9" key="1">
    <citation type="submission" date="2019-04" db="EMBL/GenBank/DDBJ databases">
        <title>High contiguity whole genome sequence and gene annotation resource for two Venturia nashicola isolates.</title>
        <authorList>
            <person name="Prokchorchik M."/>
            <person name="Won K."/>
            <person name="Lee Y."/>
            <person name="Choi E.D."/>
            <person name="Segonzac C."/>
            <person name="Sohn K.H."/>
        </authorList>
    </citation>
    <scope>NUCLEOTIDE SEQUENCE [LARGE SCALE GENOMIC DNA]</scope>
    <source>
        <strain evidence="8 9">PRI2</strain>
    </source>
</reference>
<dbReference type="Proteomes" id="UP000298493">
    <property type="component" value="Unassembled WGS sequence"/>
</dbReference>
<evidence type="ECO:0000256" key="3">
    <source>
        <dbReference type="ARBA" id="ARBA00022989"/>
    </source>
</evidence>
<evidence type="ECO:0000256" key="6">
    <source>
        <dbReference type="SAM" id="Phobius"/>
    </source>
</evidence>
<feature type="domain" description="Rhodopsin" evidence="7">
    <location>
        <begin position="86"/>
        <end position="326"/>
    </location>
</feature>
<dbReference type="PANTHER" id="PTHR33048:SF129">
    <property type="entry name" value="INTEGRAL MEMBRANE PROTEIN-RELATED"/>
    <property type="match status" value="1"/>
</dbReference>
<evidence type="ECO:0000313" key="8">
    <source>
        <dbReference type="EMBL" id="TID20020.1"/>
    </source>
</evidence>
<evidence type="ECO:0000256" key="5">
    <source>
        <dbReference type="ARBA" id="ARBA00038359"/>
    </source>
</evidence>
<proteinExistence type="inferred from homology"/>
<keyword evidence="9" id="KW-1185">Reference proteome</keyword>
<feature type="transmembrane region" description="Helical" evidence="6">
    <location>
        <begin position="268"/>
        <end position="287"/>
    </location>
</feature>
<comment type="caution">
    <text evidence="8">The sequence shown here is derived from an EMBL/GenBank/DDBJ whole genome shotgun (WGS) entry which is preliminary data.</text>
</comment>
<comment type="similarity">
    <text evidence="5">Belongs to the SAT4 family.</text>
</comment>
<name>A0A4Z1P6A2_9PEZI</name>
<keyword evidence="3 6" id="KW-1133">Transmembrane helix</keyword>
<dbReference type="EMBL" id="SNSC02000011">
    <property type="protein sequence ID" value="TID20020.1"/>
    <property type="molecule type" value="Genomic_DNA"/>
</dbReference>
<gene>
    <name evidence="8" type="ORF">E6O75_ATG07480</name>
</gene>
<sequence length="413" mass="46127">MLVGSTAQWVSNNSIGSALIGNPPNTQRDWYIVRGLLRVVGMGETDPASGFVLAARKTDITESKRSSIIAGLVVSLVIILSVTLTRLALRLSVATMRFGIDDWATIAAAGMGLTYTTCQLIMAIKGGGDHIWEHTYEDYNTFNYYGVLDKIVFYATVALIKTSLALFIRRLTTGISKKWRRFCDFFLLTLALYLVSATIWFLFTCDPLRAQWDLLYRGQLEETPSCIDGLLWGRIYNVAHVVQGVVLLLSPMVILWKVRIEIKKKIRLFFIWGCGLLAVLCGLMRMLDANFTSDIFWSYTQLLIWTALDVTVGIVVISLPVLDDMIAANVRKAILKTRKTNTGGRNGYGHLDKSKTSRLGPPSTVRIANPIGPDRELGDDWNEVLPNRSEADQKLRCNAKDSPVELNIIRTVE</sequence>
<feature type="transmembrane region" description="Helical" evidence="6">
    <location>
        <begin position="238"/>
        <end position="256"/>
    </location>
</feature>
<feature type="transmembrane region" description="Helical" evidence="6">
    <location>
        <begin position="66"/>
        <end position="89"/>
    </location>
</feature>
<dbReference type="STRING" id="86259.A0A4Z1P6A2"/>
<evidence type="ECO:0000256" key="4">
    <source>
        <dbReference type="ARBA" id="ARBA00023136"/>
    </source>
</evidence>